<dbReference type="GeneID" id="110973291"/>
<dbReference type="AlphaFoldDB" id="A0A8B7XFX2"/>
<protein>
    <submittedName>
        <fullName evidence="4">Neuroligin-2-like</fullName>
    </submittedName>
</protein>
<evidence type="ECO:0000313" key="4">
    <source>
        <dbReference type="RefSeq" id="XP_022079674.1"/>
    </source>
</evidence>
<feature type="domain" description="Carboxylesterase type B" evidence="2">
    <location>
        <begin position="81"/>
        <end position="302"/>
    </location>
</feature>
<dbReference type="InterPro" id="IPR051093">
    <property type="entry name" value="Neuroligin/BSAL"/>
</dbReference>
<dbReference type="SUPFAM" id="SSF53474">
    <property type="entry name" value="alpha/beta-Hydrolases"/>
    <property type="match status" value="2"/>
</dbReference>
<dbReference type="Gene3D" id="3.40.50.1820">
    <property type="entry name" value="alpha/beta hydrolase"/>
    <property type="match status" value="2"/>
</dbReference>
<dbReference type="KEGG" id="aplc:110973291"/>
<keyword evidence="3" id="KW-1185">Reference proteome</keyword>
<proteinExistence type="inferred from homology"/>
<comment type="similarity">
    <text evidence="1">Belongs to the type-B carboxylesterase/lipase family.</text>
</comment>
<accession>A0A8B7XFX2</accession>
<dbReference type="Pfam" id="PF00135">
    <property type="entry name" value="COesterase"/>
    <property type="match status" value="2"/>
</dbReference>
<dbReference type="PANTHER" id="PTHR43903">
    <property type="entry name" value="NEUROLIGIN"/>
    <property type="match status" value="1"/>
</dbReference>
<name>A0A8B7XFX2_ACAPL</name>
<feature type="domain" description="Carboxylesterase type B" evidence="2">
    <location>
        <begin position="35"/>
        <end position="80"/>
    </location>
</feature>
<dbReference type="InterPro" id="IPR029058">
    <property type="entry name" value="AB_hydrolase_fold"/>
</dbReference>
<dbReference type="InterPro" id="IPR002018">
    <property type="entry name" value="CarbesteraseB"/>
</dbReference>
<reference evidence="4" key="1">
    <citation type="submission" date="2025-08" db="UniProtKB">
        <authorList>
            <consortium name="RefSeq"/>
        </authorList>
    </citation>
    <scope>IDENTIFICATION</scope>
</reference>
<dbReference type="OrthoDB" id="19653at2759"/>
<evidence type="ECO:0000259" key="2">
    <source>
        <dbReference type="Pfam" id="PF00135"/>
    </source>
</evidence>
<dbReference type="RefSeq" id="XP_022079674.1">
    <property type="nucleotide sequence ID" value="XM_022223982.1"/>
</dbReference>
<evidence type="ECO:0000313" key="3">
    <source>
        <dbReference type="Proteomes" id="UP000694845"/>
    </source>
</evidence>
<organism evidence="3 4">
    <name type="scientific">Acanthaster planci</name>
    <name type="common">Crown-of-thorns starfish</name>
    <dbReference type="NCBI Taxonomy" id="133434"/>
    <lineage>
        <taxon>Eukaryota</taxon>
        <taxon>Metazoa</taxon>
        <taxon>Echinodermata</taxon>
        <taxon>Eleutherozoa</taxon>
        <taxon>Asterozoa</taxon>
        <taxon>Asteroidea</taxon>
        <taxon>Valvatacea</taxon>
        <taxon>Valvatida</taxon>
        <taxon>Acanthasteridae</taxon>
        <taxon>Acanthaster</taxon>
    </lineage>
</organism>
<gene>
    <name evidence="4" type="primary">LOC110973291</name>
</gene>
<evidence type="ECO:0000256" key="1">
    <source>
        <dbReference type="ARBA" id="ARBA00005964"/>
    </source>
</evidence>
<dbReference type="Proteomes" id="UP000694845">
    <property type="component" value="Unplaced"/>
</dbReference>
<sequence>MVAFWTNFAKKIQIVMVSLSGQSSMKKTGLADEAVGGEEVAVFLGIPYAKPPVGDLRFSPPRDKPVGIPETLPPACPQNVTLDPWMIQPNAIQKTKALAEALDCPTSNSEQMISCLREKPSTEFVLHTQNPQFGRAFPVIVDNDILQDSPMNLLKAGKVNDVDLIVGMTSDEDAQQSFRFLPSNLSCCPTTDEIKLIIQQVSLISFYKPETVSVALATEYLSKGGFDDICQTRGSFRQFMQDYLSVWSTLETARLHANTEHSVYVYSYDYEPLKHYNSLSPEQAGPSYADDLQFLFGDPYSPLVDELELSYRL</sequence>